<protein>
    <submittedName>
        <fullName evidence="1">Uncharacterized protein</fullName>
    </submittedName>
</protein>
<proteinExistence type="predicted"/>
<comment type="caution">
    <text evidence="1">The sequence shown here is derived from an EMBL/GenBank/DDBJ whole genome shotgun (WGS) entry which is preliminary data.</text>
</comment>
<organism evidence="1 2">
    <name type="scientific">Thelephora ganbajun</name>
    <name type="common">Ganba fungus</name>
    <dbReference type="NCBI Taxonomy" id="370292"/>
    <lineage>
        <taxon>Eukaryota</taxon>
        <taxon>Fungi</taxon>
        <taxon>Dikarya</taxon>
        <taxon>Basidiomycota</taxon>
        <taxon>Agaricomycotina</taxon>
        <taxon>Agaricomycetes</taxon>
        <taxon>Thelephorales</taxon>
        <taxon>Thelephoraceae</taxon>
        <taxon>Thelephora</taxon>
    </lineage>
</organism>
<accession>A0ACB6ZP54</accession>
<gene>
    <name evidence="1" type="ORF">BDM02DRAFT_3154328</name>
</gene>
<reference evidence="1" key="1">
    <citation type="submission" date="2019-10" db="EMBL/GenBank/DDBJ databases">
        <authorList>
            <consortium name="DOE Joint Genome Institute"/>
            <person name="Kuo A."/>
            <person name="Miyauchi S."/>
            <person name="Kiss E."/>
            <person name="Drula E."/>
            <person name="Kohler A."/>
            <person name="Sanchez-Garcia M."/>
            <person name="Andreopoulos B."/>
            <person name="Barry K.W."/>
            <person name="Bonito G."/>
            <person name="Buee M."/>
            <person name="Carver A."/>
            <person name="Chen C."/>
            <person name="Cichocki N."/>
            <person name="Clum A."/>
            <person name="Culley D."/>
            <person name="Crous P.W."/>
            <person name="Fauchery L."/>
            <person name="Girlanda M."/>
            <person name="Hayes R."/>
            <person name="Keri Z."/>
            <person name="Labutti K."/>
            <person name="Lipzen A."/>
            <person name="Lombard V."/>
            <person name="Magnuson J."/>
            <person name="Maillard F."/>
            <person name="Morin E."/>
            <person name="Murat C."/>
            <person name="Nolan M."/>
            <person name="Ohm R."/>
            <person name="Pangilinan J."/>
            <person name="Pereira M."/>
            <person name="Perotto S."/>
            <person name="Peter M."/>
            <person name="Riley R."/>
            <person name="Sitrit Y."/>
            <person name="Stielow B."/>
            <person name="Szollosi G."/>
            <person name="Zifcakova L."/>
            <person name="Stursova M."/>
            <person name="Spatafora J.W."/>
            <person name="Tedersoo L."/>
            <person name="Vaario L.-M."/>
            <person name="Yamada A."/>
            <person name="Yan M."/>
            <person name="Wang P."/>
            <person name="Xu J."/>
            <person name="Bruns T."/>
            <person name="Baldrian P."/>
            <person name="Vilgalys R."/>
            <person name="Henrissat B."/>
            <person name="Grigoriev I.V."/>
            <person name="Hibbett D."/>
            <person name="Nagy L.G."/>
            <person name="Martin F.M."/>
        </authorList>
    </citation>
    <scope>NUCLEOTIDE SEQUENCE</scope>
    <source>
        <strain evidence="1">P2</strain>
    </source>
</reference>
<evidence type="ECO:0000313" key="2">
    <source>
        <dbReference type="Proteomes" id="UP000886501"/>
    </source>
</evidence>
<sequence length="605" mass="66763">MGNGTGPQATPDINETKEDVSSSTDAIILKILSGERTVISHGTSQYQVGGVSACGLAALNCTRIILAAEQDGPKGRDLLKFATKAKTAQGITSICAQWSSSSHLEVEDIYKVPLFSRSLKLESSEFGLPSFEKFRSVLSRLVTSGKKSAAIVITRPPEIVTCVKISIPDSADVFMVFDSHSRPDHPDGAGFIFSTSIDVTAQYLDNLLAIDESILSDHSLQWQTQLLANFSALLFAARTTRFDSNATEAERAMIESSLTILALQAEVAELKLRNAALQKDLQAAELKVLGPPAPLIYYSGEPQPDAEWPPLPSRKTERSAESYTTPRTSPTPPSRAPSPSVVLDGDLLVLTELQQEFDNEDSRLRTEREALASVQPSTFTCAVCTDEFPEDFIARVPGCDHGFCRECLKTYAVSKLEEHRFPIMCPTCMADNTGKEPGTISSSLIADVGISQHYFQIFEDLQMTCFSILLHCRKCKRSVFVDRSEYQESRTLVCPLPGCRYAWCKSCQMPIEIGGPRHSCDGSSELRHLMREKGWKHCPGCDTPIQKDFGCHHMACMAPACNTHFCYLCGKLIVKSALRGEIQTAVADHYRRCRLFDDIPARRRR</sequence>
<dbReference type="EMBL" id="MU117975">
    <property type="protein sequence ID" value="KAF9651535.1"/>
    <property type="molecule type" value="Genomic_DNA"/>
</dbReference>
<dbReference type="Proteomes" id="UP000886501">
    <property type="component" value="Unassembled WGS sequence"/>
</dbReference>
<keyword evidence="2" id="KW-1185">Reference proteome</keyword>
<evidence type="ECO:0000313" key="1">
    <source>
        <dbReference type="EMBL" id="KAF9651535.1"/>
    </source>
</evidence>
<name>A0ACB6ZP54_THEGA</name>
<reference evidence="1" key="2">
    <citation type="journal article" date="2020" name="Nat. Commun.">
        <title>Large-scale genome sequencing of mycorrhizal fungi provides insights into the early evolution of symbiotic traits.</title>
        <authorList>
            <person name="Miyauchi S."/>
            <person name="Kiss E."/>
            <person name="Kuo A."/>
            <person name="Drula E."/>
            <person name="Kohler A."/>
            <person name="Sanchez-Garcia M."/>
            <person name="Morin E."/>
            <person name="Andreopoulos B."/>
            <person name="Barry K.W."/>
            <person name="Bonito G."/>
            <person name="Buee M."/>
            <person name="Carver A."/>
            <person name="Chen C."/>
            <person name="Cichocki N."/>
            <person name="Clum A."/>
            <person name="Culley D."/>
            <person name="Crous P.W."/>
            <person name="Fauchery L."/>
            <person name="Girlanda M."/>
            <person name="Hayes R.D."/>
            <person name="Keri Z."/>
            <person name="LaButti K."/>
            <person name="Lipzen A."/>
            <person name="Lombard V."/>
            <person name="Magnuson J."/>
            <person name="Maillard F."/>
            <person name="Murat C."/>
            <person name="Nolan M."/>
            <person name="Ohm R.A."/>
            <person name="Pangilinan J."/>
            <person name="Pereira M.F."/>
            <person name="Perotto S."/>
            <person name="Peter M."/>
            <person name="Pfister S."/>
            <person name="Riley R."/>
            <person name="Sitrit Y."/>
            <person name="Stielow J.B."/>
            <person name="Szollosi G."/>
            <person name="Zifcakova L."/>
            <person name="Stursova M."/>
            <person name="Spatafora J.W."/>
            <person name="Tedersoo L."/>
            <person name="Vaario L.M."/>
            <person name="Yamada A."/>
            <person name="Yan M."/>
            <person name="Wang P."/>
            <person name="Xu J."/>
            <person name="Bruns T."/>
            <person name="Baldrian P."/>
            <person name="Vilgalys R."/>
            <person name="Dunand C."/>
            <person name="Henrissat B."/>
            <person name="Grigoriev I.V."/>
            <person name="Hibbett D."/>
            <person name="Nagy L.G."/>
            <person name="Martin F.M."/>
        </authorList>
    </citation>
    <scope>NUCLEOTIDE SEQUENCE</scope>
    <source>
        <strain evidence="1">P2</strain>
    </source>
</reference>